<protein>
    <recommendedName>
        <fullName evidence="3">DNA polymerase epsilon subunit 3</fullName>
    </recommendedName>
</protein>
<dbReference type="Gene3D" id="1.10.20.10">
    <property type="entry name" value="Histone, subunit A"/>
    <property type="match status" value="1"/>
</dbReference>
<dbReference type="InterPro" id="IPR009072">
    <property type="entry name" value="Histone-fold"/>
</dbReference>
<feature type="region of interest" description="Disordered" evidence="4">
    <location>
        <begin position="95"/>
        <end position="144"/>
    </location>
</feature>
<evidence type="ECO:0000313" key="7">
    <source>
        <dbReference type="RefSeq" id="XP_008482819.1"/>
    </source>
</evidence>
<dbReference type="GO" id="GO:0008622">
    <property type="term" value="C:epsilon DNA polymerase complex"/>
    <property type="evidence" value="ECO:0007669"/>
    <property type="project" value="TreeGrafter"/>
</dbReference>
<dbReference type="GO" id="GO:0046982">
    <property type="term" value="F:protein heterodimerization activity"/>
    <property type="evidence" value="ECO:0007669"/>
    <property type="project" value="InterPro"/>
</dbReference>
<dbReference type="KEGG" id="dci:103519510"/>
<feature type="compositionally biased region" description="Acidic residues" evidence="4">
    <location>
        <begin position="117"/>
        <end position="144"/>
    </location>
</feature>
<proteinExistence type="predicted"/>
<evidence type="ECO:0000256" key="3">
    <source>
        <dbReference type="ARBA" id="ARBA00039793"/>
    </source>
</evidence>
<dbReference type="InterPro" id="IPR051377">
    <property type="entry name" value="DNA_Pol-Epsilon_Subunit"/>
</dbReference>
<gene>
    <name evidence="7 8" type="primary">LOC103519510</name>
</gene>
<dbReference type="PANTHER" id="PTHR46172:SF1">
    <property type="entry name" value="DNA POLYMERASE EPSILON SUBUNIT 3"/>
    <property type="match status" value="1"/>
</dbReference>
<dbReference type="CDD" id="cd22928">
    <property type="entry name" value="HFD_POLE3_DPB4"/>
    <property type="match status" value="1"/>
</dbReference>
<dbReference type="RefSeq" id="XP_017303716.1">
    <property type="nucleotide sequence ID" value="XM_017448227.2"/>
</dbReference>
<comment type="subcellular location">
    <subcellularLocation>
        <location evidence="1">Nucleus</location>
    </subcellularLocation>
</comment>
<dbReference type="PANTHER" id="PTHR46172">
    <property type="entry name" value="DNA POLYMERASE EPSILON SUBUNIT 3"/>
    <property type="match status" value="1"/>
</dbReference>
<evidence type="ECO:0000256" key="4">
    <source>
        <dbReference type="SAM" id="MobiDB-lite"/>
    </source>
</evidence>
<dbReference type="Pfam" id="PF00808">
    <property type="entry name" value="CBFD_NFYB_HMF"/>
    <property type="match status" value="1"/>
</dbReference>
<dbReference type="InterPro" id="IPR003958">
    <property type="entry name" value="CBFA_NFYB_domain"/>
</dbReference>
<dbReference type="STRING" id="121845.A0A1S4ENF4"/>
<dbReference type="Proteomes" id="UP000079169">
    <property type="component" value="Unplaced"/>
</dbReference>
<dbReference type="RefSeq" id="XP_008482819.1">
    <property type="nucleotide sequence ID" value="XM_008484597.3"/>
</dbReference>
<dbReference type="GO" id="GO:0031490">
    <property type="term" value="F:chromatin DNA binding"/>
    <property type="evidence" value="ECO:0007669"/>
    <property type="project" value="TreeGrafter"/>
</dbReference>
<evidence type="ECO:0000313" key="8">
    <source>
        <dbReference type="RefSeq" id="XP_017303716.1"/>
    </source>
</evidence>
<evidence type="ECO:0000256" key="1">
    <source>
        <dbReference type="ARBA" id="ARBA00004123"/>
    </source>
</evidence>
<dbReference type="GO" id="GO:0006272">
    <property type="term" value="P:leading strand elongation"/>
    <property type="evidence" value="ECO:0007669"/>
    <property type="project" value="TreeGrafter"/>
</dbReference>
<accession>A0A1S4ENF4</accession>
<dbReference type="AlphaFoldDB" id="A0A1S4ENF4"/>
<keyword evidence="2" id="KW-0539">Nucleus</keyword>
<dbReference type="GO" id="GO:0006974">
    <property type="term" value="P:DNA damage response"/>
    <property type="evidence" value="ECO:0007669"/>
    <property type="project" value="TreeGrafter"/>
</dbReference>
<evidence type="ECO:0000256" key="2">
    <source>
        <dbReference type="ARBA" id="ARBA00023242"/>
    </source>
</evidence>
<dbReference type="GO" id="GO:0008623">
    <property type="term" value="C:CHRAC"/>
    <property type="evidence" value="ECO:0007669"/>
    <property type="project" value="TreeGrafter"/>
</dbReference>
<dbReference type="CTD" id="3772329"/>
<evidence type="ECO:0000259" key="5">
    <source>
        <dbReference type="Pfam" id="PF00808"/>
    </source>
</evidence>
<dbReference type="PaxDb" id="121845-A0A1S4ENF4"/>
<name>A0A1S4ENF4_DIACI</name>
<sequence length="144" mass="15871">MAESLDDLNLPSAIIQRLIKEALPKDAEGKINVSKDVRLAAGKAASLFILHLTTEALSIANEKNRKTLSGVDVIEGVKQIGFEVFAGALQKKLEQLSTKKRRSTGKKDTSKNVSNVEEMEVEEGEEEGEEEEVEGEEEEDDKEE</sequence>
<reference evidence="7 8" key="1">
    <citation type="submission" date="2023-09" db="UniProtKB">
        <authorList>
            <consortium name="RefSeq"/>
        </authorList>
    </citation>
    <scope>IDENTIFICATION</scope>
</reference>
<keyword evidence="6" id="KW-1185">Reference proteome</keyword>
<organism evidence="8">
    <name type="scientific">Diaphorina citri</name>
    <name type="common">Asian citrus psyllid</name>
    <dbReference type="NCBI Taxonomy" id="121845"/>
    <lineage>
        <taxon>Eukaryota</taxon>
        <taxon>Metazoa</taxon>
        <taxon>Ecdysozoa</taxon>
        <taxon>Arthropoda</taxon>
        <taxon>Hexapoda</taxon>
        <taxon>Insecta</taxon>
        <taxon>Pterygota</taxon>
        <taxon>Neoptera</taxon>
        <taxon>Paraneoptera</taxon>
        <taxon>Hemiptera</taxon>
        <taxon>Sternorrhyncha</taxon>
        <taxon>Psylloidea</taxon>
        <taxon>Psyllidae</taxon>
        <taxon>Diaphorininae</taxon>
        <taxon>Diaphorina</taxon>
    </lineage>
</organism>
<feature type="domain" description="Transcription factor CBF/NF-Y/archaeal histone" evidence="5">
    <location>
        <begin position="9"/>
        <end position="74"/>
    </location>
</feature>
<dbReference type="GeneID" id="103519510"/>
<dbReference type="GO" id="GO:0031507">
    <property type="term" value="P:heterochromatin formation"/>
    <property type="evidence" value="ECO:0007669"/>
    <property type="project" value="TreeGrafter"/>
</dbReference>
<dbReference type="OMA" id="KQNHRTI"/>
<dbReference type="SUPFAM" id="SSF47113">
    <property type="entry name" value="Histone-fold"/>
    <property type="match status" value="1"/>
</dbReference>
<evidence type="ECO:0000313" key="6">
    <source>
        <dbReference type="Proteomes" id="UP000079169"/>
    </source>
</evidence>